<organism evidence="1 2">
    <name type="scientific">Promethearchaeum syntrophicum</name>
    <dbReference type="NCBI Taxonomy" id="2594042"/>
    <lineage>
        <taxon>Archaea</taxon>
        <taxon>Promethearchaeati</taxon>
        <taxon>Promethearchaeota</taxon>
        <taxon>Promethearchaeia</taxon>
        <taxon>Promethearchaeales</taxon>
        <taxon>Promethearchaeaceae</taxon>
        <taxon>Promethearchaeum</taxon>
    </lineage>
</organism>
<sequence>MPHNDKDALDSYKKWAIDNKSSWISDQMQDFIPHSMKNAIDLAKRNFGEILSFQNDRDLKEKLGKIFEETTKKYNAFTEKAKNHLEVFYQNGLGIEIAHQPKFLGGERFVYNKLSCGAMFAQQEDKFFPFFYNADYDKVHPELIKTHFPLYNSKSGYSSSISASQEIEYNEARIKDLPLPTEEEINNYLENIKQKYLFSIKAIVENKWQQKLIEERFETTSHIIKSSWAKSKEYPDLFVNIISNFSNIVYNQGFLFLSASDPRYKQLLIPQYEFLLKNQEKYFANYDTIRNKFFQLGINPPLREIKPDLIPFFYECQNPNCFHQRIQLYYESRGSKILMKGICPKCKTPIEFEADINHPDLSDIGLNLTPRVESRQNLVSSTIPIGIHVAGTGEARYYTMGIPIFKNINPEIILPVIYFYNKTTMNTVITRNLEQKLIDLQIPAFLDNLKILMKYTGKFNKLCKKQENEQEFSNRKEKAIEFLKEVKNYQIKLEEACNQYIKENPNSPDSKLVLYYLSNMFGKISKEKHGQEAVFNWIDLSIKNGLTHILDDYKRLYRPWLPPGMEIMF</sequence>
<dbReference type="RefSeq" id="WP_147662791.1">
    <property type="nucleotide sequence ID" value="NZ_CP042905.2"/>
</dbReference>
<dbReference type="KEGG" id="psyt:DSAG12_01722"/>
<dbReference type="Proteomes" id="UP000321408">
    <property type="component" value="Chromosome"/>
</dbReference>
<gene>
    <name evidence="1" type="ORF">DSAG12_01722</name>
</gene>
<proteinExistence type="predicted"/>
<accession>A0A5B9DAC1</accession>
<name>A0A5B9DAC1_9ARCH</name>
<evidence type="ECO:0000313" key="1">
    <source>
        <dbReference type="EMBL" id="QEE15895.1"/>
    </source>
</evidence>
<dbReference type="GeneID" id="41329715"/>
<evidence type="ECO:0000313" key="2">
    <source>
        <dbReference type="Proteomes" id="UP000321408"/>
    </source>
</evidence>
<dbReference type="AlphaFoldDB" id="A0A5B9DAC1"/>
<dbReference type="OrthoDB" id="148186at2157"/>
<protein>
    <submittedName>
        <fullName evidence="1">Uncharacterized protein</fullName>
    </submittedName>
</protein>
<reference evidence="1 2" key="2">
    <citation type="journal article" date="2024" name="Int. J. Syst. Evol. Microbiol.">
        <title>Promethearchaeum syntrophicum gen. nov., sp. nov., an anaerobic, obligately syntrophic archaeon, the first isolate of the lineage 'Asgard' archaea, and proposal of the new archaeal phylum Promethearchaeota phyl. nov. and kingdom Promethearchaeati regn. nov.</title>
        <authorList>
            <person name="Imachi H."/>
            <person name="Nobu M.K."/>
            <person name="Kato S."/>
            <person name="Takaki Y."/>
            <person name="Miyazaki M."/>
            <person name="Miyata M."/>
            <person name="Ogawara M."/>
            <person name="Saito Y."/>
            <person name="Sakai S."/>
            <person name="Tahara Y.O."/>
            <person name="Takano Y."/>
            <person name="Tasumi E."/>
            <person name="Uematsu K."/>
            <person name="Yoshimura T."/>
            <person name="Itoh T."/>
            <person name="Ohkuma M."/>
            <person name="Takai K."/>
        </authorList>
    </citation>
    <scope>NUCLEOTIDE SEQUENCE [LARGE SCALE GENOMIC DNA]</scope>
    <source>
        <strain evidence="1 2">MK-D1</strain>
    </source>
</reference>
<dbReference type="EMBL" id="CP042905">
    <property type="protein sequence ID" value="QEE15895.1"/>
    <property type="molecule type" value="Genomic_DNA"/>
</dbReference>
<keyword evidence="2" id="KW-1185">Reference proteome</keyword>
<reference evidence="1 2" key="1">
    <citation type="journal article" date="2020" name="Nature">
        <title>Isolation of an archaeon at the prokaryote-eukaryote interface.</title>
        <authorList>
            <person name="Imachi H."/>
            <person name="Nobu M.K."/>
            <person name="Nakahara N."/>
            <person name="Morono Y."/>
            <person name="Ogawara M."/>
            <person name="Takaki Y."/>
            <person name="Takano Y."/>
            <person name="Uematsu K."/>
            <person name="Ikuta T."/>
            <person name="Ito M."/>
            <person name="Matsui Y."/>
            <person name="Miyazaki M."/>
            <person name="Murata K."/>
            <person name="Saito Y."/>
            <person name="Sakai S."/>
            <person name="Song C."/>
            <person name="Tasumi E."/>
            <person name="Yamanaka Y."/>
            <person name="Yamaguchi T."/>
            <person name="Kamagata Y."/>
            <person name="Tamaki H."/>
            <person name="Takai K."/>
        </authorList>
    </citation>
    <scope>NUCLEOTIDE SEQUENCE [LARGE SCALE GENOMIC DNA]</scope>
    <source>
        <strain evidence="1 2">MK-D1</strain>
    </source>
</reference>